<evidence type="ECO:0000256" key="12">
    <source>
        <dbReference type="SAM" id="MobiDB-lite"/>
    </source>
</evidence>
<evidence type="ECO:0000256" key="8">
    <source>
        <dbReference type="ARBA" id="ARBA00022777"/>
    </source>
</evidence>
<dbReference type="SUPFAM" id="SSF55604">
    <property type="entry name" value="Glucose permease domain IIB"/>
    <property type="match status" value="1"/>
</dbReference>
<evidence type="ECO:0000256" key="3">
    <source>
        <dbReference type="ARBA" id="ARBA00022475"/>
    </source>
</evidence>
<feature type="transmembrane region" description="Helical" evidence="13">
    <location>
        <begin position="143"/>
        <end position="164"/>
    </location>
</feature>
<evidence type="ECO:0000256" key="6">
    <source>
        <dbReference type="ARBA" id="ARBA00022683"/>
    </source>
</evidence>
<evidence type="ECO:0000256" key="1">
    <source>
        <dbReference type="ARBA" id="ARBA00004651"/>
    </source>
</evidence>
<evidence type="ECO:0000259" key="16">
    <source>
        <dbReference type="PROSITE" id="PS51103"/>
    </source>
</evidence>
<feature type="region of interest" description="Disordered" evidence="12">
    <location>
        <begin position="455"/>
        <end position="474"/>
    </location>
</feature>
<dbReference type="NCBIfam" id="TIGR00830">
    <property type="entry name" value="PTBA"/>
    <property type="match status" value="1"/>
</dbReference>
<keyword evidence="2" id="KW-0813">Transport</keyword>
<feature type="transmembrane region" description="Helical" evidence="13">
    <location>
        <begin position="238"/>
        <end position="261"/>
    </location>
</feature>
<feature type="domain" description="PTS EIIB type-1" evidence="15">
    <location>
        <begin position="6"/>
        <end position="88"/>
    </location>
</feature>
<dbReference type="Proteomes" id="UP000824164">
    <property type="component" value="Unassembled WGS sequence"/>
</dbReference>
<accession>A0A9D1KX16</accession>
<reference evidence="17" key="1">
    <citation type="submission" date="2020-10" db="EMBL/GenBank/DDBJ databases">
        <authorList>
            <person name="Gilroy R."/>
        </authorList>
    </citation>
    <scope>NUCLEOTIDE SEQUENCE</scope>
    <source>
        <strain evidence="17">CHK187-14744</strain>
    </source>
</reference>
<dbReference type="Pfam" id="PF00358">
    <property type="entry name" value="PTS_EIIA_1"/>
    <property type="match status" value="1"/>
</dbReference>
<evidence type="ECO:0000313" key="17">
    <source>
        <dbReference type="EMBL" id="HIU03816.1"/>
    </source>
</evidence>
<dbReference type="PANTHER" id="PTHR30175">
    <property type="entry name" value="PHOSPHOTRANSFERASE SYSTEM TRANSPORT PROTEIN"/>
    <property type="match status" value="1"/>
</dbReference>
<dbReference type="PROSITE" id="PS00371">
    <property type="entry name" value="PTS_EIIA_TYPE_1_HIS"/>
    <property type="match status" value="1"/>
</dbReference>
<feature type="domain" description="PTS EIIC type-1" evidence="16">
    <location>
        <begin position="105"/>
        <end position="461"/>
    </location>
</feature>
<feature type="transmembrane region" description="Helical" evidence="13">
    <location>
        <begin position="379"/>
        <end position="404"/>
    </location>
</feature>
<dbReference type="InterPro" id="IPR011055">
    <property type="entry name" value="Dup_hybrid_motif"/>
</dbReference>
<sequence length="623" mass="65722">MAKDYKGIAQAVLKEVGGDSNVSHLEHCSTRLRFSIVDTGKVDKEALKKIKGVMGVVSSGNQCQVVIGNDVIEVYDELVKMGNFQGGSNAPASGEKKKIGAAVLDFIVGIFQPLIPAIAGAGILKAFLSLFTLIGIMDSTGTLYTILYNAADAALYFLPVMVAVTMSTKLGCNRLVAVAAVGTLILPSITTLLGEGATLFGFTIQNIAYSYQVFPAILSVAFLYFVEKYVTKISPKPIRVFFVPMVCFILVVPVTLLILGPLGYNIGQLLTTVILFLYDKLGWIAVAILAAILPFMIATGMHKALVPYAVSSITEMGSELLYMPASLAHNISEGGACLAVAVKTKDTDLRSAAISAGISGIFGITEPALYGVTLLHKRALAGVIIGSFVGGLTVGLTGLKAFVAMGPGLAGMAMFVDVENAMNIVWGFVGFGVSLAVSFIATLILYKDEEVAEPTDGNKTEAVSAPKTAPSDGTVVSPMEGELIPITEVDDEVFSAGILGEGMAVVPSKGELYAPADGTVDTVFDSKHAISIMCDNGAELLLHVGLETVKLEGKHYYPQVKNGQKVKAGQLLMKFDLDELKKEGFDMVTPIVITNSTEFTLDTASKGRVKVGDRVMTLAAQEG</sequence>
<dbReference type="NCBIfam" id="TIGR01995">
    <property type="entry name" value="PTS-II-ABC-beta"/>
    <property type="match status" value="1"/>
</dbReference>
<dbReference type="GO" id="GO:0090589">
    <property type="term" value="F:protein-phosphocysteine-trehalose phosphotransferase system transporter activity"/>
    <property type="evidence" value="ECO:0007669"/>
    <property type="project" value="TreeGrafter"/>
</dbReference>
<evidence type="ECO:0000256" key="10">
    <source>
        <dbReference type="ARBA" id="ARBA00023136"/>
    </source>
</evidence>
<dbReference type="PROSITE" id="PS51098">
    <property type="entry name" value="PTS_EIIB_TYPE_1"/>
    <property type="match status" value="1"/>
</dbReference>
<dbReference type="FunFam" id="2.70.70.10:FF:000001">
    <property type="entry name" value="PTS system glucose-specific IIA component"/>
    <property type="match status" value="1"/>
</dbReference>
<evidence type="ECO:0000256" key="11">
    <source>
        <dbReference type="PROSITE-ProRule" id="PRU00421"/>
    </source>
</evidence>
<comment type="subcellular location">
    <subcellularLocation>
        <location evidence="1">Cell membrane</location>
        <topology evidence="1">Multi-pass membrane protein</topology>
    </subcellularLocation>
</comment>
<gene>
    <name evidence="17" type="ORF">IAB63_11255</name>
</gene>
<dbReference type="CDD" id="cd00212">
    <property type="entry name" value="PTS_IIB_glc"/>
    <property type="match status" value="1"/>
</dbReference>
<evidence type="ECO:0000313" key="18">
    <source>
        <dbReference type="Proteomes" id="UP000824164"/>
    </source>
</evidence>
<keyword evidence="7 13" id="KW-0812">Transmembrane</keyword>
<dbReference type="SUPFAM" id="SSF51261">
    <property type="entry name" value="Duplicated hybrid motif"/>
    <property type="match status" value="1"/>
</dbReference>
<dbReference type="Gene3D" id="2.70.70.10">
    <property type="entry name" value="Glucose Permease (Domain IIA)"/>
    <property type="match status" value="1"/>
</dbReference>
<feature type="transmembrane region" description="Helical" evidence="13">
    <location>
        <begin position="176"/>
        <end position="202"/>
    </location>
</feature>
<dbReference type="AlphaFoldDB" id="A0A9D1KX16"/>
<dbReference type="PANTHER" id="PTHR30175:SF1">
    <property type="entry name" value="PTS SYSTEM ARBUTIN-, CELLOBIOSE-, AND SALICIN-SPECIFIC EIIBC COMPONENT-RELATED"/>
    <property type="match status" value="1"/>
</dbReference>
<feature type="transmembrane region" description="Helical" evidence="13">
    <location>
        <begin position="424"/>
        <end position="446"/>
    </location>
</feature>
<keyword evidence="9 13" id="KW-1133">Transmembrane helix</keyword>
<dbReference type="EMBL" id="DVLT01000074">
    <property type="protein sequence ID" value="HIU03816.1"/>
    <property type="molecule type" value="Genomic_DNA"/>
</dbReference>
<evidence type="ECO:0000256" key="9">
    <source>
        <dbReference type="ARBA" id="ARBA00022989"/>
    </source>
</evidence>
<feature type="transmembrane region" description="Helical" evidence="13">
    <location>
        <begin position="208"/>
        <end position="226"/>
    </location>
</feature>
<dbReference type="InterPro" id="IPR013013">
    <property type="entry name" value="PTS_EIIC_1"/>
</dbReference>
<dbReference type="Pfam" id="PF02378">
    <property type="entry name" value="PTS_EIIC"/>
    <property type="match status" value="1"/>
</dbReference>
<dbReference type="InterPro" id="IPR001996">
    <property type="entry name" value="PTS_IIB_1"/>
</dbReference>
<feature type="transmembrane region" description="Helical" evidence="13">
    <location>
        <begin position="114"/>
        <end position="137"/>
    </location>
</feature>
<evidence type="ECO:0000256" key="4">
    <source>
        <dbReference type="ARBA" id="ARBA00022597"/>
    </source>
</evidence>
<evidence type="ECO:0000256" key="7">
    <source>
        <dbReference type="ARBA" id="ARBA00022692"/>
    </source>
</evidence>
<dbReference type="InterPro" id="IPR003352">
    <property type="entry name" value="PTS_EIIC"/>
</dbReference>
<keyword evidence="8" id="KW-0418">Kinase</keyword>
<keyword evidence="4 17" id="KW-0762">Sugar transport</keyword>
<feature type="active site" description="Phosphocysteine intermediate; for EIIB activity" evidence="11">
    <location>
        <position position="28"/>
    </location>
</feature>
<dbReference type="Gene3D" id="3.30.1360.60">
    <property type="entry name" value="Glucose permease domain IIB"/>
    <property type="match status" value="1"/>
</dbReference>
<protein>
    <submittedName>
        <fullName evidence="17">PTS glucose transporter subunit IIA</fullName>
    </submittedName>
</protein>
<evidence type="ECO:0000259" key="15">
    <source>
        <dbReference type="PROSITE" id="PS51098"/>
    </source>
</evidence>
<dbReference type="InterPro" id="IPR050558">
    <property type="entry name" value="PTS_Sugar-Specific_Components"/>
</dbReference>
<dbReference type="GO" id="GO:0016301">
    <property type="term" value="F:kinase activity"/>
    <property type="evidence" value="ECO:0007669"/>
    <property type="project" value="UniProtKB-KW"/>
</dbReference>
<keyword evidence="3" id="KW-1003">Cell membrane</keyword>
<dbReference type="GO" id="GO:0015771">
    <property type="term" value="P:trehalose transport"/>
    <property type="evidence" value="ECO:0007669"/>
    <property type="project" value="TreeGrafter"/>
</dbReference>
<evidence type="ECO:0000256" key="2">
    <source>
        <dbReference type="ARBA" id="ARBA00022448"/>
    </source>
</evidence>
<dbReference type="FunFam" id="3.30.1360.60:FF:000001">
    <property type="entry name" value="PTS system glucose-specific IIBC component PtsG"/>
    <property type="match status" value="1"/>
</dbReference>
<evidence type="ECO:0000259" key="14">
    <source>
        <dbReference type="PROSITE" id="PS51093"/>
    </source>
</evidence>
<dbReference type="Pfam" id="PF00367">
    <property type="entry name" value="PTS_EIIB"/>
    <property type="match status" value="1"/>
</dbReference>
<dbReference type="InterPro" id="IPR001127">
    <property type="entry name" value="PTS_EIIA_1_perm"/>
</dbReference>
<dbReference type="InterPro" id="IPR011297">
    <property type="entry name" value="PTS_IIABC_b_glu"/>
</dbReference>
<keyword evidence="5" id="KW-0808">Transferase</keyword>
<reference evidence="17" key="2">
    <citation type="journal article" date="2021" name="PeerJ">
        <title>Extensive microbial diversity within the chicken gut microbiome revealed by metagenomics and culture.</title>
        <authorList>
            <person name="Gilroy R."/>
            <person name="Ravi A."/>
            <person name="Getino M."/>
            <person name="Pursley I."/>
            <person name="Horton D.L."/>
            <person name="Alikhan N.F."/>
            <person name="Baker D."/>
            <person name="Gharbi K."/>
            <person name="Hall N."/>
            <person name="Watson M."/>
            <person name="Adriaenssens E.M."/>
            <person name="Foster-Nyarko E."/>
            <person name="Jarju S."/>
            <person name="Secka A."/>
            <person name="Antonio M."/>
            <person name="Oren A."/>
            <person name="Chaudhuri R.R."/>
            <person name="La Ragione R."/>
            <person name="Hildebrand F."/>
            <person name="Pallen M.J."/>
        </authorList>
    </citation>
    <scope>NUCLEOTIDE SEQUENCE</scope>
    <source>
        <strain evidence="17">CHK187-14744</strain>
    </source>
</reference>
<proteinExistence type="predicted"/>
<keyword evidence="10 13" id="KW-0472">Membrane</keyword>
<evidence type="ECO:0000256" key="5">
    <source>
        <dbReference type="ARBA" id="ARBA00022679"/>
    </source>
</evidence>
<dbReference type="GO" id="GO:0008982">
    <property type="term" value="F:protein-N(PI)-phosphohistidine-sugar phosphotransferase activity"/>
    <property type="evidence" value="ECO:0007669"/>
    <property type="project" value="InterPro"/>
</dbReference>
<keyword evidence="6" id="KW-0598">Phosphotransferase system</keyword>
<organism evidence="17 18">
    <name type="scientific">Candidatus Onthocola gallistercoris</name>
    <dbReference type="NCBI Taxonomy" id="2840876"/>
    <lineage>
        <taxon>Bacteria</taxon>
        <taxon>Bacillati</taxon>
        <taxon>Bacillota</taxon>
        <taxon>Bacilli</taxon>
        <taxon>Candidatus Onthocola</taxon>
    </lineage>
</organism>
<comment type="caution">
    <text evidence="17">The sequence shown here is derived from an EMBL/GenBank/DDBJ whole genome shotgun (WGS) entry which is preliminary data.</text>
</comment>
<dbReference type="InterPro" id="IPR036878">
    <property type="entry name" value="Glu_permease_IIB"/>
</dbReference>
<dbReference type="PROSITE" id="PS01035">
    <property type="entry name" value="PTS_EIIB_TYPE_1_CYS"/>
    <property type="match status" value="1"/>
</dbReference>
<feature type="domain" description="PTS EIIA type-1" evidence="14">
    <location>
        <begin position="491"/>
        <end position="595"/>
    </location>
</feature>
<name>A0A9D1KX16_9FIRM</name>
<dbReference type="GO" id="GO:0005886">
    <property type="term" value="C:plasma membrane"/>
    <property type="evidence" value="ECO:0007669"/>
    <property type="project" value="UniProtKB-SubCell"/>
</dbReference>
<dbReference type="PROSITE" id="PS51103">
    <property type="entry name" value="PTS_EIIC_TYPE_1"/>
    <property type="match status" value="1"/>
</dbReference>
<dbReference type="InterPro" id="IPR018113">
    <property type="entry name" value="PTrfase_EIIB_Cys"/>
</dbReference>
<feature type="transmembrane region" description="Helical" evidence="13">
    <location>
        <begin position="281"/>
        <end position="298"/>
    </location>
</feature>
<evidence type="ECO:0000256" key="13">
    <source>
        <dbReference type="SAM" id="Phobius"/>
    </source>
</evidence>
<dbReference type="PROSITE" id="PS51093">
    <property type="entry name" value="PTS_EIIA_TYPE_1"/>
    <property type="match status" value="1"/>
</dbReference>
<dbReference type="GO" id="GO:0009401">
    <property type="term" value="P:phosphoenolpyruvate-dependent sugar phosphotransferase system"/>
    <property type="evidence" value="ECO:0007669"/>
    <property type="project" value="UniProtKB-KW"/>
</dbReference>